<dbReference type="Pfam" id="PF07686">
    <property type="entry name" value="V-set"/>
    <property type="match status" value="1"/>
</dbReference>
<reference evidence="10" key="1">
    <citation type="journal article" date="2013" name="Science">
        <title>Comparative analysis of bat genomes provides insight into the evolution of flight and immunity.</title>
        <authorList>
            <person name="Zhang G."/>
            <person name="Cowled C."/>
            <person name="Shi Z."/>
            <person name="Huang Z."/>
            <person name="Bishop-Lilly K.A."/>
            <person name="Fang X."/>
            <person name="Wynne J.W."/>
            <person name="Xiong Z."/>
            <person name="Baker M.L."/>
            <person name="Zhao W."/>
            <person name="Tachedjian M."/>
            <person name="Zhu Y."/>
            <person name="Zhou P."/>
            <person name="Jiang X."/>
            <person name="Ng J."/>
            <person name="Yang L."/>
            <person name="Wu L."/>
            <person name="Xiao J."/>
            <person name="Feng Y."/>
            <person name="Chen Y."/>
            <person name="Sun X."/>
            <person name="Zhang Y."/>
            <person name="Marsh G.A."/>
            <person name="Crameri G."/>
            <person name="Broder C.C."/>
            <person name="Frey K.G."/>
            <person name="Wang L.F."/>
            <person name="Wang J."/>
        </authorList>
    </citation>
    <scope>NUCLEOTIDE SEQUENCE [LARGE SCALE GENOMIC DNA]</scope>
</reference>
<feature type="transmembrane region" description="Helical" evidence="6">
    <location>
        <begin position="173"/>
        <end position="196"/>
    </location>
</feature>
<evidence type="ECO:0000256" key="5">
    <source>
        <dbReference type="ARBA" id="ARBA00023157"/>
    </source>
</evidence>
<evidence type="ECO:0000256" key="6">
    <source>
        <dbReference type="SAM" id="Phobius"/>
    </source>
</evidence>
<feature type="domain" description="Immunoglobulin" evidence="8">
    <location>
        <begin position="21"/>
        <end position="122"/>
    </location>
</feature>
<keyword evidence="2 6" id="KW-0812">Transmembrane</keyword>
<evidence type="ECO:0000313" key="10">
    <source>
        <dbReference type="Proteomes" id="UP000010556"/>
    </source>
</evidence>
<keyword evidence="10" id="KW-1185">Reference proteome</keyword>
<evidence type="ECO:0000256" key="1">
    <source>
        <dbReference type="ARBA" id="ARBA00004370"/>
    </source>
</evidence>
<comment type="subcellular location">
    <subcellularLocation>
        <location evidence="1">Membrane</location>
    </subcellularLocation>
</comment>
<gene>
    <name evidence="9" type="ORF">MDA_GLEAN10015915</name>
</gene>
<dbReference type="Proteomes" id="UP000010556">
    <property type="component" value="Unassembled WGS sequence"/>
</dbReference>
<protein>
    <submittedName>
        <fullName evidence="9">CMRF35-like molecule 7</fullName>
    </submittedName>
</protein>
<evidence type="ECO:0000259" key="8">
    <source>
        <dbReference type="SMART" id="SM00409"/>
    </source>
</evidence>
<keyword evidence="6" id="KW-1133">Transmembrane helix</keyword>
<dbReference type="InterPro" id="IPR013783">
    <property type="entry name" value="Ig-like_fold"/>
</dbReference>
<dbReference type="GO" id="GO:0005886">
    <property type="term" value="C:plasma membrane"/>
    <property type="evidence" value="ECO:0007669"/>
    <property type="project" value="TreeGrafter"/>
</dbReference>
<sequence length="206" mass="22475">MWLLPALLLLIVPGCFSMSGPWSVSGPRGGSATIQCCYDPGWESYSKWWCRGEAWGSCDTLLKTTGSEQTVGHGRMSIQDDHWRHRFTVTIMALRPSDEDVYWCGIEKSGTDLGHQVRVYVGPDMTELTSPYPAVPVTTPTSVGLATSPPIAQSSNGSMALTRSLTRFLLCNLPVVLLTVIKVPLLGCLLCALMWLSRSQGDPKGK</sequence>
<keyword evidence="4 6" id="KW-0472">Membrane</keyword>
<evidence type="ECO:0000256" key="2">
    <source>
        <dbReference type="ARBA" id="ARBA00022692"/>
    </source>
</evidence>
<dbReference type="EMBL" id="KB100894">
    <property type="protein sequence ID" value="ELK37075.1"/>
    <property type="molecule type" value="Genomic_DNA"/>
</dbReference>
<dbReference type="SMART" id="SM00409">
    <property type="entry name" value="IG"/>
    <property type="match status" value="1"/>
</dbReference>
<evidence type="ECO:0000256" key="4">
    <source>
        <dbReference type="ARBA" id="ARBA00023136"/>
    </source>
</evidence>
<dbReference type="FunFam" id="2.60.40.10:FF:000370">
    <property type="entry name" value="CMRF35-like molecule 1"/>
    <property type="match status" value="1"/>
</dbReference>
<dbReference type="InterPro" id="IPR013106">
    <property type="entry name" value="Ig_V-set"/>
</dbReference>
<evidence type="ECO:0000256" key="7">
    <source>
        <dbReference type="SAM" id="SignalP"/>
    </source>
</evidence>
<dbReference type="eggNOG" id="ENOG502S7MA">
    <property type="taxonomic scope" value="Eukaryota"/>
</dbReference>
<name>L5MFP8_MYODS</name>
<keyword evidence="3 7" id="KW-0732">Signal</keyword>
<feature type="signal peptide" evidence="7">
    <location>
        <begin position="1"/>
        <end position="17"/>
    </location>
</feature>
<proteinExistence type="predicted"/>
<organism evidence="9 10">
    <name type="scientific">Myotis davidii</name>
    <name type="common">David's myotis</name>
    <dbReference type="NCBI Taxonomy" id="225400"/>
    <lineage>
        <taxon>Eukaryota</taxon>
        <taxon>Metazoa</taxon>
        <taxon>Chordata</taxon>
        <taxon>Craniata</taxon>
        <taxon>Vertebrata</taxon>
        <taxon>Euteleostomi</taxon>
        <taxon>Mammalia</taxon>
        <taxon>Eutheria</taxon>
        <taxon>Laurasiatheria</taxon>
        <taxon>Chiroptera</taxon>
        <taxon>Yangochiroptera</taxon>
        <taxon>Vespertilionidae</taxon>
        <taxon>Myotis</taxon>
    </lineage>
</organism>
<dbReference type="InterPro" id="IPR003599">
    <property type="entry name" value="Ig_sub"/>
</dbReference>
<accession>L5MFP8</accession>
<dbReference type="InterPro" id="IPR050671">
    <property type="entry name" value="CD300_family_receptors"/>
</dbReference>
<dbReference type="PANTHER" id="PTHR11860">
    <property type="entry name" value="POLYMERIC-IMMUNOGLOBULIN RECEPTOR"/>
    <property type="match status" value="1"/>
</dbReference>
<dbReference type="PANTHER" id="PTHR11860:SF98">
    <property type="entry name" value="IMMUNOGLOBULIN V-SET DOMAIN-CONTAINING PROTEIN"/>
    <property type="match status" value="1"/>
</dbReference>
<dbReference type="Gene3D" id="2.60.40.10">
    <property type="entry name" value="Immunoglobulins"/>
    <property type="match status" value="1"/>
</dbReference>
<evidence type="ECO:0000256" key="3">
    <source>
        <dbReference type="ARBA" id="ARBA00022729"/>
    </source>
</evidence>
<dbReference type="CDD" id="cd05716">
    <property type="entry name" value="IgV_pIgR_like"/>
    <property type="match status" value="1"/>
</dbReference>
<dbReference type="AlphaFoldDB" id="L5MFP8"/>
<feature type="chain" id="PRO_5003971163" evidence="7">
    <location>
        <begin position="18"/>
        <end position="206"/>
    </location>
</feature>
<dbReference type="SUPFAM" id="SSF48726">
    <property type="entry name" value="Immunoglobulin"/>
    <property type="match status" value="1"/>
</dbReference>
<keyword evidence="5" id="KW-1015">Disulfide bond</keyword>
<evidence type="ECO:0000313" key="9">
    <source>
        <dbReference type="EMBL" id="ELK37075.1"/>
    </source>
</evidence>
<dbReference type="GO" id="GO:0004888">
    <property type="term" value="F:transmembrane signaling receptor activity"/>
    <property type="evidence" value="ECO:0007669"/>
    <property type="project" value="TreeGrafter"/>
</dbReference>
<dbReference type="InterPro" id="IPR036179">
    <property type="entry name" value="Ig-like_dom_sf"/>
</dbReference>